<accession>A0AB39BDM6</accession>
<feature type="compositionally biased region" description="Basic and acidic residues" evidence="1">
    <location>
        <begin position="7"/>
        <end position="16"/>
    </location>
</feature>
<sequence>MSESEEHESVGRHESAAARPVSRAAGIRVREADLGASTPIGGGPATEVHRLDSFTVPGHRGGLAFVRFRDVEAPFWNSATLARLVALRWALDAGDRATLDGVAAWPLAVVEGDDGAAVGCLVPLAAHPFYFVPAEERGSKSPQHARWLVSAPKRARRAGAAPVSERDLLTRITVLARVCVLVELLHRNDVVFGDLSERSVLYGVGEVATAFVVGCEGAAFAGDETLQRNSAGWAAPEAYGEADAALTTTPSVQTVATDRYKLALLILRVLAPAGEGLERSRDPERLRTVLDATGVQLMTDALADDPAHRPTAAEWYGYLRGVLLENLAAPVIRSVEVSPALVAEGDEVRLEISVSGAQQVTIELPGRAFITREVSRRVVSERFTARQSGRISVRARNAHGEVEVLSDPVRVLPVPTPGRLPVATVEVPGSLGVLPDLAPLQAGLGIASGAESDAGGSPYERMAALRARLDADAMPLNDVLRIGLEAERASRDHAALFPSFERFLGELLPPGGPSLPPEARGPRT</sequence>
<feature type="region of interest" description="Disordered" evidence="1">
    <location>
        <begin position="1"/>
        <end position="23"/>
    </location>
</feature>
<reference evidence="2" key="1">
    <citation type="submission" date="2024-05" db="EMBL/GenBank/DDBJ databases">
        <title>Herbiconiux sp. A18JL235.</title>
        <authorList>
            <person name="Zhang G."/>
        </authorList>
    </citation>
    <scope>NUCLEOTIDE SEQUENCE</scope>
    <source>
        <strain evidence="2">A18JL235</strain>
    </source>
</reference>
<dbReference type="SUPFAM" id="SSF56112">
    <property type="entry name" value="Protein kinase-like (PK-like)"/>
    <property type="match status" value="1"/>
</dbReference>
<protein>
    <recommendedName>
        <fullName evidence="3">Protein kinase domain-containing protein</fullName>
    </recommendedName>
</protein>
<proteinExistence type="predicted"/>
<organism evidence="2">
    <name type="scientific">Herbiconiux sp. A18JL235</name>
    <dbReference type="NCBI Taxonomy" id="3152363"/>
    <lineage>
        <taxon>Bacteria</taxon>
        <taxon>Bacillati</taxon>
        <taxon>Actinomycetota</taxon>
        <taxon>Actinomycetes</taxon>
        <taxon>Micrococcales</taxon>
        <taxon>Microbacteriaceae</taxon>
        <taxon>Herbiconiux</taxon>
    </lineage>
</organism>
<dbReference type="RefSeq" id="WP_368496914.1">
    <property type="nucleotide sequence ID" value="NZ_CP162511.1"/>
</dbReference>
<dbReference type="Gene3D" id="1.10.510.10">
    <property type="entry name" value="Transferase(Phosphotransferase) domain 1"/>
    <property type="match status" value="1"/>
</dbReference>
<dbReference type="AlphaFoldDB" id="A0AB39BDM6"/>
<gene>
    <name evidence="2" type="ORF">ABFY20_14380</name>
</gene>
<dbReference type="EMBL" id="CP162511">
    <property type="protein sequence ID" value="XDI04511.1"/>
    <property type="molecule type" value="Genomic_DNA"/>
</dbReference>
<name>A0AB39BDM6_9MICO</name>
<evidence type="ECO:0008006" key="3">
    <source>
        <dbReference type="Google" id="ProtNLM"/>
    </source>
</evidence>
<evidence type="ECO:0000313" key="2">
    <source>
        <dbReference type="EMBL" id="XDI04511.1"/>
    </source>
</evidence>
<evidence type="ECO:0000256" key="1">
    <source>
        <dbReference type="SAM" id="MobiDB-lite"/>
    </source>
</evidence>
<dbReference type="InterPro" id="IPR011009">
    <property type="entry name" value="Kinase-like_dom_sf"/>
</dbReference>